<protein>
    <recommendedName>
        <fullName evidence="3">Carboxylic ester hydrolase</fullName>
        <ecNumber evidence="3">3.1.1.-</ecNumber>
    </recommendedName>
</protein>
<sequence>MIPSYYCSSIMIPQPSHVFLRHVGLQTTFKGIEHPISTSDVPIHQFRGIKYASVPARFRQSKLCTSYPPVVDSTRYGSRPLILPFSPICPQSSRRSVEEELIGLPESDLPRQGFPQNEFECLNLNITCPANQNCESRLPVMVWIHGGGDRGCGSSWMYDGGSLVRRSMCIGKPIIMITIKLGYFGFAASPSIAEDNRLAGDEGVGNYGLRDQRTALEWVHECISEFGGDPENVTLFGSSTGAADIIHHLYSGANKRCPLFARAIVQSAIVNYNVPGVHAAGWQISRALSPLRASTVEQLRAICSSTLAEIPCPVRAVDDGVFFQNNWRETLFPPAESDEIEKIPPGRNLTALRFGVRKLKSNSQSPHPKSRVLHPHVAGLQPLIIGDCACDSDLWSNTTSNWAASGVVRRLRAICQSLNKATALLNAYDIAPHMTDELSERVLELIEDARISWPTECVYQAAQRTGNPVWRYVFDQEGPARGVPHHMADLIYLFDNVPLPLSPASSPLSFAADDLPSLPSSENASFGCGPVTLSNINEINEERFDYCTRGLPCGGWARPVVDEWTYARVRDAIQTRWIAFAWGERPWDNSRGKIFVFGPEGETGERSAGIFEGRRRRKLWEKVLRPLGIELVQKVGTELSNGPGLGSQ</sequence>
<dbReference type="InParanoid" id="A0A0C3PLL3"/>
<dbReference type="Proteomes" id="UP000054217">
    <property type="component" value="Unassembled WGS sequence"/>
</dbReference>
<reference evidence="5 6" key="1">
    <citation type="submission" date="2014-04" db="EMBL/GenBank/DDBJ databases">
        <authorList>
            <consortium name="DOE Joint Genome Institute"/>
            <person name="Kuo A."/>
            <person name="Kohler A."/>
            <person name="Costa M.D."/>
            <person name="Nagy L.G."/>
            <person name="Floudas D."/>
            <person name="Copeland A."/>
            <person name="Barry K.W."/>
            <person name="Cichocki N."/>
            <person name="Veneault-Fourrey C."/>
            <person name="LaButti K."/>
            <person name="Lindquist E.A."/>
            <person name="Lipzen A."/>
            <person name="Lundell T."/>
            <person name="Morin E."/>
            <person name="Murat C."/>
            <person name="Sun H."/>
            <person name="Tunlid A."/>
            <person name="Henrissat B."/>
            <person name="Grigoriev I.V."/>
            <person name="Hibbett D.S."/>
            <person name="Martin F."/>
            <person name="Nordberg H.P."/>
            <person name="Cantor M.N."/>
            <person name="Hua S.X."/>
        </authorList>
    </citation>
    <scope>NUCLEOTIDE SEQUENCE [LARGE SCALE GENOMIC DNA]</scope>
    <source>
        <strain evidence="5 6">Marx 270</strain>
    </source>
</reference>
<accession>A0A0C3PLL3</accession>
<evidence type="ECO:0000313" key="6">
    <source>
        <dbReference type="Proteomes" id="UP000054217"/>
    </source>
</evidence>
<dbReference type="PANTHER" id="PTHR43142:SF5">
    <property type="entry name" value="CARBOXYLIC ESTER HYDROLASE"/>
    <property type="match status" value="1"/>
</dbReference>
<dbReference type="PANTHER" id="PTHR43142">
    <property type="entry name" value="CARBOXYLIC ESTER HYDROLASE"/>
    <property type="match status" value="1"/>
</dbReference>
<dbReference type="InterPro" id="IPR002018">
    <property type="entry name" value="CarbesteraseB"/>
</dbReference>
<evidence type="ECO:0000256" key="2">
    <source>
        <dbReference type="ARBA" id="ARBA00022801"/>
    </source>
</evidence>
<dbReference type="EMBL" id="KN831954">
    <property type="protein sequence ID" value="KIO09641.1"/>
    <property type="molecule type" value="Genomic_DNA"/>
</dbReference>
<keyword evidence="2 3" id="KW-0378">Hydrolase</keyword>
<dbReference type="HOGENOM" id="CLU_006586_14_2_1"/>
<dbReference type="InterPro" id="IPR029058">
    <property type="entry name" value="AB_hydrolase_fold"/>
</dbReference>
<dbReference type="Pfam" id="PF00135">
    <property type="entry name" value="COesterase"/>
    <property type="match status" value="1"/>
</dbReference>
<dbReference type="PROSITE" id="PS00122">
    <property type="entry name" value="CARBOXYLESTERASE_B_1"/>
    <property type="match status" value="1"/>
</dbReference>
<evidence type="ECO:0000256" key="1">
    <source>
        <dbReference type="ARBA" id="ARBA00005964"/>
    </source>
</evidence>
<keyword evidence="6" id="KW-1185">Reference proteome</keyword>
<dbReference type="OrthoDB" id="3200163at2759"/>
<evidence type="ECO:0000313" key="5">
    <source>
        <dbReference type="EMBL" id="KIO09641.1"/>
    </source>
</evidence>
<reference evidence="6" key="2">
    <citation type="submission" date="2015-01" db="EMBL/GenBank/DDBJ databases">
        <title>Evolutionary Origins and Diversification of the Mycorrhizal Mutualists.</title>
        <authorList>
            <consortium name="DOE Joint Genome Institute"/>
            <consortium name="Mycorrhizal Genomics Consortium"/>
            <person name="Kohler A."/>
            <person name="Kuo A."/>
            <person name="Nagy L.G."/>
            <person name="Floudas D."/>
            <person name="Copeland A."/>
            <person name="Barry K.W."/>
            <person name="Cichocki N."/>
            <person name="Veneault-Fourrey C."/>
            <person name="LaButti K."/>
            <person name="Lindquist E.A."/>
            <person name="Lipzen A."/>
            <person name="Lundell T."/>
            <person name="Morin E."/>
            <person name="Murat C."/>
            <person name="Riley R."/>
            <person name="Ohm R."/>
            <person name="Sun H."/>
            <person name="Tunlid A."/>
            <person name="Henrissat B."/>
            <person name="Grigoriev I.V."/>
            <person name="Hibbett D.S."/>
            <person name="Martin F."/>
        </authorList>
    </citation>
    <scope>NUCLEOTIDE SEQUENCE [LARGE SCALE GENOMIC DNA]</scope>
    <source>
        <strain evidence="6">Marx 270</strain>
    </source>
</reference>
<dbReference type="GO" id="GO:0016787">
    <property type="term" value="F:hydrolase activity"/>
    <property type="evidence" value="ECO:0007669"/>
    <property type="project" value="UniProtKB-KW"/>
</dbReference>
<organism evidence="5 6">
    <name type="scientific">Pisolithus tinctorius Marx 270</name>
    <dbReference type="NCBI Taxonomy" id="870435"/>
    <lineage>
        <taxon>Eukaryota</taxon>
        <taxon>Fungi</taxon>
        <taxon>Dikarya</taxon>
        <taxon>Basidiomycota</taxon>
        <taxon>Agaricomycotina</taxon>
        <taxon>Agaricomycetes</taxon>
        <taxon>Agaricomycetidae</taxon>
        <taxon>Boletales</taxon>
        <taxon>Sclerodermatineae</taxon>
        <taxon>Pisolithaceae</taxon>
        <taxon>Pisolithus</taxon>
    </lineage>
</organism>
<feature type="domain" description="Carboxylesterase type B" evidence="4">
    <location>
        <begin position="28"/>
        <end position="270"/>
    </location>
</feature>
<evidence type="ECO:0000256" key="3">
    <source>
        <dbReference type="RuleBase" id="RU361235"/>
    </source>
</evidence>
<dbReference type="STRING" id="870435.A0A0C3PLL3"/>
<dbReference type="SUPFAM" id="SSF53474">
    <property type="entry name" value="alpha/beta-Hydrolases"/>
    <property type="match status" value="1"/>
</dbReference>
<dbReference type="EC" id="3.1.1.-" evidence="3"/>
<evidence type="ECO:0000259" key="4">
    <source>
        <dbReference type="Pfam" id="PF00135"/>
    </source>
</evidence>
<proteinExistence type="inferred from homology"/>
<dbReference type="ESTHER" id="pisti-a0a0c3pll3">
    <property type="family name" value="Fungal_carboxylesterase_lipase"/>
</dbReference>
<comment type="similarity">
    <text evidence="1 3">Belongs to the type-B carboxylesterase/lipase family.</text>
</comment>
<gene>
    <name evidence="5" type="ORF">M404DRAFT_933756</name>
</gene>
<name>A0A0C3PLL3_PISTI</name>
<dbReference type="Gene3D" id="3.40.50.1820">
    <property type="entry name" value="alpha/beta hydrolase"/>
    <property type="match status" value="1"/>
</dbReference>
<dbReference type="AlphaFoldDB" id="A0A0C3PLL3"/>
<dbReference type="InterPro" id="IPR019826">
    <property type="entry name" value="Carboxylesterase_B_AS"/>
</dbReference>